<reference evidence="1" key="1">
    <citation type="submission" date="2014-11" db="EMBL/GenBank/DDBJ databases">
        <authorList>
            <person name="Amaro Gonzalez C."/>
        </authorList>
    </citation>
    <scope>NUCLEOTIDE SEQUENCE</scope>
</reference>
<dbReference type="AlphaFoldDB" id="A0A0E9XRA9"/>
<dbReference type="EMBL" id="GBXM01004202">
    <property type="protein sequence ID" value="JAI04376.1"/>
    <property type="molecule type" value="Transcribed_RNA"/>
</dbReference>
<sequence length="35" mass="3833">MSGSYLIHTIDSRSQVSESCLGGPKCLMVFHVGRH</sequence>
<reference evidence="1" key="2">
    <citation type="journal article" date="2015" name="Fish Shellfish Immunol.">
        <title>Early steps in the European eel (Anguilla anguilla)-Vibrio vulnificus interaction in the gills: Role of the RtxA13 toxin.</title>
        <authorList>
            <person name="Callol A."/>
            <person name="Pajuelo D."/>
            <person name="Ebbesson L."/>
            <person name="Teles M."/>
            <person name="MacKenzie S."/>
            <person name="Amaro C."/>
        </authorList>
    </citation>
    <scope>NUCLEOTIDE SEQUENCE</scope>
</reference>
<organism evidence="1">
    <name type="scientific">Anguilla anguilla</name>
    <name type="common">European freshwater eel</name>
    <name type="synonym">Muraena anguilla</name>
    <dbReference type="NCBI Taxonomy" id="7936"/>
    <lineage>
        <taxon>Eukaryota</taxon>
        <taxon>Metazoa</taxon>
        <taxon>Chordata</taxon>
        <taxon>Craniata</taxon>
        <taxon>Vertebrata</taxon>
        <taxon>Euteleostomi</taxon>
        <taxon>Actinopterygii</taxon>
        <taxon>Neopterygii</taxon>
        <taxon>Teleostei</taxon>
        <taxon>Anguilliformes</taxon>
        <taxon>Anguillidae</taxon>
        <taxon>Anguilla</taxon>
    </lineage>
</organism>
<proteinExistence type="predicted"/>
<protein>
    <submittedName>
        <fullName evidence="1">Uncharacterized protein</fullName>
    </submittedName>
</protein>
<evidence type="ECO:0000313" key="1">
    <source>
        <dbReference type="EMBL" id="JAI04376.1"/>
    </source>
</evidence>
<name>A0A0E9XRA9_ANGAN</name>
<accession>A0A0E9XRA9</accession>